<dbReference type="Proteomes" id="UP000214588">
    <property type="component" value="Unassembled WGS sequence"/>
</dbReference>
<protein>
    <submittedName>
        <fullName evidence="3">Spore maturation protein</fullName>
    </submittedName>
</protein>
<feature type="domain" description="Nucleoside transporter/FeoB GTPase Gate" evidence="2">
    <location>
        <begin position="47"/>
        <end position="148"/>
    </location>
</feature>
<reference evidence="3 4" key="1">
    <citation type="submission" date="2017-06" db="EMBL/GenBank/DDBJ databases">
        <title>Draft Genome Sequence of Natranaerobius trueperi halophilic, alkalithermophilic bacteria from soda lakes.</title>
        <authorList>
            <person name="Zhao B."/>
        </authorList>
    </citation>
    <scope>NUCLEOTIDE SEQUENCE [LARGE SCALE GENOMIC DNA]</scope>
    <source>
        <strain evidence="3 4">DSM 18760</strain>
    </source>
</reference>
<organism evidence="3 4">
    <name type="scientific">Natranaerobius trueperi</name>
    <dbReference type="NCBI Taxonomy" id="759412"/>
    <lineage>
        <taxon>Bacteria</taxon>
        <taxon>Bacillati</taxon>
        <taxon>Bacillota</taxon>
        <taxon>Clostridia</taxon>
        <taxon>Natranaerobiales</taxon>
        <taxon>Natranaerobiaceae</taxon>
        <taxon>Natranaerobius</taxon>
    </lineage>
</organism>
<feature type="transmembrane region" description="Helical" evidence="1">
    <location>
        <begin position="46"/>
        <end position="63"/>
    </location>
</feature>
<keyword evidence="4" id="KW-1185">Reference proteome</keyword>
<keyword evidence="1" id="KW-0812">Transmembrane</keyword>
<comment type="caution">
    <text evidence="3">The sequence shown here is derived from an EMBL/GenBank/DDBJ whole genome shotgun (WGS) entry which is preliminary data.</text>
</comment>
<name>A0A226C0R0_9FIRM</name>
<accession>A0A226C0R0</accession>
<dbReference type="PANTHER" id="PTHR35793:SF2">
    <property type="entry name" value="INNER MEMBRANE PROTEIN YJIG"/>
    <property type="match status" value="1"/>
</dbReference>
<gene>
    <name evidence="3" type="ORF">CDO51_05240</name>
</gene>
<evidence type="ECO:0000259" key="2">
    <source>
        <dbReference type="Pfam" id="PF07670"/>
    </source>
</evidence>
<evidence type="ECO:0000313" key="4">
    <source>
        <dbReference type="Proteomes" id="UP000214588"/>
    </source>
</evidence>
<evidence type="ECO:0000313" key="3">
    <source>
        <dbReference type="EMBL" id="OWZ83967.1"/>
    </source>
</evidence>
<keyword evidence="1" id="KW-0472">Membrane</keyword>
<dbReference type="Pfam" id="PF07670">
    <property type="entry name" value="Gate"/>
    <property type="match status" value="1"/>
</dbReference>
<dbReference type="InterPro" id="IPR011642">
    <property type="entry name" value="Gate_dom"/>
</dbReference>
<feature type="transmembrane region" description="Helical" evidence="1">
    <location>
        <begin position="7"/>
        <end position="26"/>
    </location>
</feature>
<sequence>MLEIVNFLSKWAVPAMIITTLLYGHFKKISVFDVFIEGAKEGFDTAVKLIPSLVAMLTALGIFRASGAMDFLLDLIQPVVQAFRVPGEIIPMALMRPISGSSTFAMTTDLLHTHGPDSLIGRIASTMQGSTDTTLYVLTVYFGSVGIKKTRHALGVGLVGDFVGFVASVAICLLIFG</sequence>
<feature type="transmembrane region" description="Helical" evidence="1">
    <location>
        <begin position="153"/>
        <end position="176"/>
    </location>
</feature>
<evidence type="ECO:0000256" key="1">
    <source>
        <dbReference type="SAM" id="Phobius"/>
    </source>
</evidence>
<dbReference type="AlphaFoldDB" id="A0A226C0R0"/>
<proteinExistence type="predicted"/>
<dbReference type="PANTHER" id="PTHR35793">
    <property type="entry name" value="INNER MEMBRANE PROTEIN YJIG"/>
    <property type="match status" value="1"/>
</dbReference>
<dbReference type="RefSeq" id="WP_089023257.1">
    <property type="nucleotide sequence ID" value="NZ_NIQC01000009.1"/>
</dbReference>
<dbReference type="EMBL" id="NIQC01000009">
    <property type="protein sequence ID" value="OWZ83967.1"/>
    <property type="molecule type" value="Genomic_DNA"/>
</dbReference>
<dbReference type="OrthoDB" id="9805623at2"/>
<keyword evidence="1" id="KW-1133">Transmembrane helix</keyword>
<dbReference type="InterPro" id="IPR052549">
    <property type="entry name" value="SpmB"/>
</dbReference>
<dbReference type="GO" id="GO:0005886">
    <property type="term" value="C:plasma membrane"/>
    <property type="evidence" value="ECO:0007669"/>
    <property type="project" value="TreeGrafter"/>
</dbReference>